<dbReference type="EnsemblPlants" id="TuG1812G0400001814.01.T01">
    <property type="protein sequence ID" value="TuG1812G0400001814.01.T01.cds252431"/>
    <property type="gene ID" value="TuG1812G0400001814.01"/>
</dbReference>
<reference evidence="1" key="2">
    <citation type="submission" date="2018-03" db="EMBL/GenBank/DDBJ databases">
        <title>The Triticum urartu genome reveals the dynamic nature of wheat genome evolution.</title>
        <authorList>
            <person name="Ling H."/>
            <person name="Ma B."/>
            <person name="Shi X."/>
            <person name="Liu H."/>
            <person name="Dong L."/>
            <person name="Sun H."/>
            <person name="Cao Y."/>
            <person name="Gao Q."/>
            <person name="Zheng S."/>
            <person name="Li Y."/>
            <person name="Yu Y."/>
            <person name="Du H."/>
            <person name="Qi M."/>
            <person name="Li Y."/>
            <person name="Yu H."/>
            <person name="Cui Y."/>
            <person name="Wang N."/>
            <person name="Chen C."/>
            <person name="Wu H."/>
            <person name="Zhao Y."/>
            <person name="Zhang J."/>
            <person name="Li Y."/>
            <person name="Zhou W."/>
            <person name="Zhang B."/>
            <person name="Hu W."/>
            <person name="Eijk M."/>
            <person name="Tang J."/>
            <person name="Witsenboer H."/>
            <person name="Zhao S."/>
            <person name="Li Z."/>
            <person name="Zhang A."/>
            <person name="Wang D."/>
            <person name="Liang C."/>
        </authorList>
    </citation>
    <scope>NUCLEOTIDE SEQUENCE [LARGE SCALE GENOMIC DNA]</scope>
    <source>
        <strain evidence="1">cv. G1812</strain>
    </source>
</reference>
<sequence>MIIGVHVKTVGSLFPSYHETSPNYILLCLSYCKNIQCGWPVELLFMCYHVFTSDPYSVLRRFLSSPILYCLVSHLPIWYVRVYHFCEHTLF</sequence>
<proteinExistence type="predicted"/>
<evidence type="ECO:0000313" key="1">
    <source>
        <dbReference type="EnsemblPlants" id="TuG1812G0400001814.01.T01.cds252431"/>
    </source>
</evidence>
<keyword evidence="2" id="KW-1185">Reference proteome</keyword>
<evidence type="ECO:0000313" key="2">
    <source>
        <dbReference type="Proteomes" id="UP000015106"/>
    </source>
</evidence>
<accession>A0A8R7U6C0</accession>
<reference evidence="1" key="3">
    <citation type="submission" date="2022-06" db="UniProtKB">
        <authorList>
            <consortium name="EnsemblPlants"/>
        </authorList>
    </citation>
    <scope>IDENTIFICATION</scope>
</reference>
<dbReference type="Proteomes" id="UP000015106">
    <property type="component" value="Chromosome 4"/>
</dbReference>
<organism evidence="1 2">
    <name type="scientific">Triticum urartu</name>
    <name type="common">Red wild einkorn</name>
    <name type="synonym">Crithodium urartu</name>
    <dbReference type="NCBI Taxonomy" id="4572"/>
    <lineage>
        <taxon>Eukaryota</taxon>
        <taxon>Viridiplantae</taxon>
        <taxon>Streptophyta</taxon>
        <taxon>Embryophyta</taxon>
        <taxon>Tracheophyta</taxon>
        <taxon>Spermatophyta</taxon>
        <taxon>Magnoliopsida</taxon>
        <taxon>Liliopsida</taxon>
        <taxon>Poales</taxon>
        <taxon>Poaceae</taxon>
        <taxon>BOP clade</taxon>
        <taxon>Pooideae</taxon>
        <taxon>Triticodae</taxon>
        <taxon>Triticeae</taxon>
        <taxon>Triticinae</taxon>
        <taxon>Triticum</taxon>
    </lineage>
</organism>
<dbReference type="Gramene" id="TuG1812G0400001814.01.T01">
    <property type="protein sequence ID" value="TuG1812G0400001814.01.T01.cds252431"/>
    <property type="gene ID" value="TuG1812G0400001814.01"/>
</dbReference>
<protein>
    <submittedName>
        <fullName evidence="1">Uncharacterized protein</fullName>
    </submittedName>
</protein>
<name>A0A8R7U6C0_TRIUA</name>
<dbReference type="AlphaFoldDB" id="A0A8R7U6C0"/>
<reference evidence="2" key="1">
    <citation type="journal article" date="2013" name="Nature">
        <title>Draft genome of the wheat A-genome progenitor Triticum urartu.</title>
        <authorList>
            <person name="Ling H.Q."/>
            <person name="Zhao S."/>
            <person name="Liu D."/>
            <person name="Wang J."/>
            <person name="Sun H."/>
            <person name="Zhang C."/>
            <person name="Fan H."/>
            <person name="Li D."/>
            <person name="Dong L."/>
            <person name="Tao Y."/>
            <person name="Gao C."/>
            <person name="Wu H."/>
            <person name="Li Y."/>
            <person name="Cui Y."/>
            <person name="Guo X."/>
            <person name="Zheng S."/>
            <person name="Wang B."/>
            <person name="Yu K."/>
            <person name="Liang Q."/>
            <person name="Yang W."/>
            <person name="Lou X."/>
            <person name="Chen J."/>
            <person name="Feng M."/>
            <person name="Jian J."/>
            <person name="Zhang X."/>
            <person name="Luo G."/>
            <person name="Jiang Y."/>
            <person name="Liu J."/>
            <person name="Wang Z."/>
            <person name="Sha Y."/>
            <person name="Zhang B."/>
            <person name="Wu H."/>
            <person name="Tang D."/>
            <person name="Shen Q."/>
            <person name="Xue P."/>
            <person name="Zou S."/>
            <person name="Wang X."/>
            <person name="Liu X."/>
            <person name="Wang F."/>
            <person name="Yang Y."/>
            <person name="An X."/>
            <person name="Dong Z."/>
            <person name="Zhang K."/>
            <person name="Zhang X."/>
            <person name="Luo M.C."/>
            <person name="Dvorak J."/>
            <person name="Tong Y."/>
            <person name="Wang J."/>
            <person name="Yang H."/>
            <person name="Li Z."/>
            <person name="Wang D."/>
            <person name="Zhang A."/>
            <person name="Wang J."/>
        </authorList>
    </citation>
    <scope>NUCLEOTIDE SEQUENCE</scope>
    <source>
        <strain evidence="2">cv. G1812</strain>
    </source>
</reference>